<evidence type="ECO:0000313" key="3">
    <source>
        <dbReference type="EMBL" id="RZC58561.1"/>
    </source>
</evidence>
<sequence length="303" mass="35616">MVSKILKKTPTKPTKDRRNHRRRRKSTPLKNVTNATSFFIASINKSIYTCQRRLIKIFTKFTNIGTPNRRKQGFHILKKCPISKDEEEKQQLLGKDNNNHIRRSLNFNNVFVLPPSLLPERRTIFLDLDETLIHSTTDPSPERFDFIVRPRIEGEVMNFYVLKRPGVDEFLESISKEFEIVVFTAGLKEYASLVLDKIDRNGVISHRLFRDSCKEMDGRFVKDLSQIGRDLKNVVLVDDNPNAYIFQPDNALPVRPFIDDLQDRELENVRRFFEGSDCFEDMRDAVKKYIWEGEQKQQVLEMF</sequence>
<dbReference type="SUPFAM" id="SSF56784">
    <property type="entry name" value="HAD-like"/>
    <property type="match status" value="1"/>
</dbReference>
<dbReference type="GO" id="GO:0016791">
    <property type="term" value="F:phosphatase activity"/>
    <property type="evidence" value="ECO:0007669"/>
    <property type="project" value="InterPro"/>
</dbReference>
<evidence type="ECO:0000313" key="4">
    <source>
        <dbReference type="Proteomes" id="UP000316621"/>
    </source>
</evidence>
<dbReference type="CDD" id="cd07521">
    <property type="entry name" value="HAD_FCP1-like"/>
    <property type="match status" value="1"/>
</dbReference>
<protein>
    <recommendedName>
        <fullName evidence="2">FCP1 homology domain-containing protein</fullName>
    </recommendedName>
</protein>
<evidence type="ECO:0000256" key="1">
    <source>
        <dbReference type="SAM" id="MobiDB-lite"/>
    </source>
</evidence>
<evidence type="ECO:0000259" key="2">
    <source>
        <dbReference type="PROSITE" id="PS50969"/>
    </source>
</evidence>
<dbReference type="InterPro" id="IPR011948">
    <property type="entry name" value="Dullard_phosphatase"/>
</dbReference>
<feature type="compositionally biased region" description="Basic residues" evidence="1">
    <location>
        <begin position="1"/>
        <end position="27"/>
    </location>
</feature>
<keyword evidence="4" id="KW-1185">Reference proteome</keyword>
<gene>
    <name evidence="3" type="ORF">C5167_005866</name>
</gene>
<feature type="domain" description="FCP1 homology" evidence="2">
    <location>
        <begin position="117"/>
        <end position="276"/>
    </location>
</feature>
<dbReference type="PANTHER" id="PTHR12210">
    <property type="entry name" value="DULLARD PROTEIN PHOSPHATASE"/>
    <property type="match status" value="1"/>
</dbReference>
<dbReference type="AlphaFoldDB" id="A0A4Y7JF61"/>
<proteinExistence type="predicted"/>
<dbReference type="InterPro" id="IPR050365">
    <property type="entry name" value="TIM50"/>
</dbReference>
<dbReference type="InterPro" id="IPR004274">
    <property type="entry name" value="FCP1_dom"/>
</dbReference>
<dbReference type="PROSITE" id="PS50969">
    <property type="entry name" value="FCP1"/>
    <property type="match status" value="1"/>
</dbReference>
<dbReference type="FunFam" id="3.40.50.1000:FF:000093">
    <property type="entry name" value="NLI interacting factor-like phosphatase family protein"/>
    <property type="match status" value="1"/>
</dbReference>
<dbReference type="Proteomes" id="UP000316621">
    <property type="component" value="Chromosome 4"/>
</dbReference>
<dbReference type="NCBIfam" id="TIGR02251">
    <property type="entry name" value="HIF-SF_euk"/>
    <property type="match status" value="1"/>
</dbReference>
<reference evidence="3 4" key="1">
    <citation type="journal article" date="2018" name="Science">
        <title>The opium poppy genome and morphinan production.</title>
        <authorList>
            <person name="Guo L."/>
            <person name="Winzer T."/>
            <person name="Yang X."/>
            <person name="Li Y."/>
            <person name="Ning Z."/>
            <person name="He Z."/>
            <person name="Teodor R."/>
            <person name="Lu Y."/>
            <person name="Bowser T.A."/>
            <person name="Graham I.A."/>
            <person name="Ye K."/>
        </authorList>
    </citation>
    <scope>NUCLEOTIDE SEQUENCE [LARGE SCALE GENOMIC DNA]</scope>
    <source>
        <strain evidence="4">cv. HN1</strain>
        <tissue evidence="3">Leaves</tissue>
    </source>
</reference>
<dbReference type="Pfam" id="PF03031">
    <property type="entry name" value="NIF"/>
    <property type="match status" value="1"/>
</dbReference>
<accession>A0A4Y7JF61</accession>
<dbReference type="InterPro" id="IPR023214">
    <property type="entry name" value="HAD_sf"/>
</dbReference>
<dbReference type="EMBL" id="CM010718">
    <property type="protein sequence ID" value="RZC58561.1"/>
    <property type="molecule type" value="Genomic_DNA"/>
</dbReference>
<organism evidence="3 4">
    <name type="scientific">Papaver somniferum</name>
    <name type="common">Opium poppy</name>
    <dbReference type="NCBI Taxonomy" id="3469"/>
    <lineage>
        <taxon>Eukaryota</taxon>
        <taxon>Viridiplantae</taxon>
        <taxon>Streptophyta</taxon>
        <taxon>Embryophyta</taxon>
        <taxon>Tracheophyta</taxon>
        <taxon>Spermatophyta</taxon>
        <taxon>Magnoliopsida</taxon>
        <taxon>Ranunculales</taxon>
        <taxon>Papaveraceae</taxon>
        <taxon>Papaveroideae</taxon>
        <taxon>Papaver</taxon>
    </lineage>
</organism>
<feature type="region of interest" description="Disordered" evidence="1">
    <location>
        <begin position="1"/>
        <end position="29"/>
    </location>
</feature>
<dbReference type="Gene3D" id="3.40.50.1000">
    <property type="entry name" value="HAD superfamily/HAD-like"/>
    <property type="match status" value="1"/>
</dbReference>
<name>A0A4Y7JF61_PAPSO</name>
<dbReference type="OrthoDB" id="277011at2759"/>
<dbReference type="SMART" id="SM00577">
    <property type="entry name" value="CPDc"/>
    <property type="match status" value="1"/>
</dbReference>
<dbReference type="Gramene" id="RZC58561">
    <property type="protein sequence ID" value="RZC58561"/>
    <property type="gene ID" value="C5167_005866"/>
</dbReference>
<dbReference type="OMA" id="EFMNFYV"/>
<dbReference type="STRING" id="3469.A0A4Y7JF61"/>
<dbReference type="InterPro" id="IPR036412">
    <property type="entry name" value="HAD-like_sf"/>
</dbReference>